<dbReference type="CDD" id="cd07067">
    <property type="entry name" value="HP_PGM_like"/>
    <property type="match status" value="1"/>
</dbReference>
<reference evidence="2" key="2">
    <citation type="submission" date="2021-09" db="EMBL/GenBank/DDBJ databases">
        <authorList>
            <person name="Gilroy R."/>
        </authorList>
    </citation>
    <scope>NUCLEOTIDE SEQUENCE</scope>
    <source>
        <strain evidence="2">CHK171-7178</strain>
    </source>
</reference>
<keyword evidence="1" id="KW-0378">Hydrolase</keyword>
<evidence type="ECO:0000313" key="3">
    <source>
        <dbReference type="Proteomes" id="UP000698173"/>
    </source>
</evidence>
<dbReference type="InterPro" id="IPR013078">
    <property type="entry name" value="His_Pase_superF_clade-1"/>
</dbReference>
<accession>A0A921G1P4</accession>
<dbReference type="InterPro" id="IPR051695">
    <property type="entry name" value="Phosphoglycerate_Mutase"/>
</dbReference>
<gene>
    <name evidence="2" type="ORF">K8V56_15530</name>
</gene>
<dbReference type="EMBL" id="DYWT01000245">
    <property type="protein sequence ID" value="HJF33171.1"/>
    <property type="molecule type" value="Genomic_DNA"/>
</dbReference>
<dbReference type="GO" id="GO:0043456">
    <property type="term" value="P:regulation of pentose-phosphate shunt"/>
    <property type="evidence" value="ECO:0007669"/>
    <property type="project" value="TreeGrafter"/>
</dbReference>
<dbReference type="SUPFAM" id="SSF53254">
    <property type="entry name" value="Phosphoglycerate mutase-like"/>
    <property type="match status" value="1"/>
</dbReference>
<dbReference type="GO" id="GO:0045820">
    <property type="term" value="P:negative regulation of glycolytic process"/>
    <property type="evidence" value="ECO:0007669"/>
    <property type="project" value="TreeGrafter"/>
</dbReference>
<reference evidence="2" key="1">
    <citation type="journal article" date="2021" name="PeerJ">
        <title>Extensive microbial diversity within the chicken gut microbiome revealed by metagenomics and culture.</title>
        <authorList>
            <person name="Gilroy R."/>
            <person name="Ravi A."/>
            <person name="Getino M."/>
            <person name="Pursley I."/>
            <person name="Horton D.L."/>
            <person name="Alikhan N.F."/>
            <person name="Baker D."/>
            <person name="Gharbi K."/>
            <person name="Hall N."/>
            <person name="Watson M."/>
            <person name="Adriaenssens E.M."/>
            <person name="Foster-Nyarko E."/>
            <person name="Jarju S."/>
            <person name="Secka A."/>
            <person name="Antonio M."/>
            <person name="Oren A."/>
            <person name="Chaudhuri R.R."/>
            <person name="La Ragione R."/>
            <person name="Hildebrand F."/>
            <person name="Pallen M.J."/>
        </authorList>
    </citation>
    <scope>NUCLEOTIDE SEQUENCE</scope>
    <source>
        <strain evidence="2">CHK171-7178</strain>
    </source>
</reference>
<name>A0A921G1P4_SPOPS</name>
<organism evidence="2 3">
    <name type="scientific">Sporosarcina psychrophila</name>
    <name type="common">Bacillus psychrophilus</name>
    <dbReference type="NCBI Taxonomy" id="1476"/>
    <lineage>
        <taxon>Bacteria</taxon>
        <taxon>Bacillati</taxon>
        <taxon>Bacillota</taxon>
        <taxon>Bacilli</taxon>
        <taxon>Bacillales</taxon>
        <taxon>Caryophanaceae</taxon>
        <taxon>Sporosarcina</taxon>
    </lineage>
</organism>
<dbReference type="Pfam" id="PF00300">
    <property type="entry name" value="His_Phos_1"/>
    <property type="match status" value="1"/>
</dbReference>
<evidence type="ECO:0000313" key="2">
    <source>
        <dbReference type="EMBL" id="HJF33171.1"/>
    </source>
</evidence>
<dbReference type="Gene3D" id="3.40.50.1240">
    <property type="entry name" value="Phosphoglycerate mutase-like"/>
    <property type="match status" value="1"/>
</dbReference>
<proteinExistence type="predicted"/>
<protein>
    <submittedName>
        <fullName evidence="2">Histidine phosphatase family protein</fullName>
    </submittedName>
</protein>
<dbReference type="PANTHER" id="PTHR46517">
    <property type="entry name" value="FRUCTOSE-2,6-BISPHOSPHATASE TIGAR"/>
    <property type="match status" value="1"/>
</dbReference>
<evidence type="ECO:0000256" key="1">
    <source>
        <dbReference type="ARBA" id="ARBA00022801"/>
    </source>
</evidence>
<comment type="caution">
    <text evidence="2">The sequence shown here is derived from an EMBL/GenBank/DDBJ whole genome shotgun (WGS) entry which is preliminary data.</text>
</comment>
<dbReference type="SMART" id="SM00855">
    <property type="entry name" value="PGAM"/>
    <property type="match status" value="1"/>
</dbReference>
<dbReference type="AlphaFoldDB" id="A0A921G1P4"/>
<dbReference type="PANTHER" id="PTHR46517:SF1">
    <property type="entry name" value="FRUCTOSE-2,6-BISPHOSPHATASE TIGAR"/>
    <property type="match status" value="1"/>
</dbReference>
<sequence>MANSFVLYLIRHFPTAGNKERKYIGWTDEPILEPVEVLELSECLSPIQFVYGSDLLRSRQSAARYFPNATFQADASWRECNFGDFEGKTYAELEQNKDYRKWIDNPYTFAPTGGENLKDLEARVLTALNQLPNKAVVVTHGGPIRVVLTKFSPVEKDLWSWVTPHGSGYRLEWESALAFKEGKACTSISAVPITANENS</sequence>
<dbReference type="Proteomes" id="UP000698173">
    <property type="component" value="Unassembled WGS sequence"/>
</dbReference>
<dbReference type="InterPro" id="IPR029033">
    <property type="entry name" value="His_PPase_superfam"/>
</dbReference>
<dbReference type="GO" id="GO:0005829">
    <property type="term" value="C:cytosol"/>
    <property type="evidence" value="ECO:0007669"/>
    <property type="project" value="TreeGrafter"/>
</dbReference>
<dbReference type="GO" id="GO:0004331">
    <property type="term" value="F:fructose-2,6-bisphosphate 2-phosphatase activity"/>
    <property type="evidence" value="ECO:0007669"/>
    <property type="project" value="TreeGrafter"/>
</dbReference>